<evidence type="ECO:0000313" key="3">
    <source>
        <dbReference type="EMBL" id="MBC2843718.1"/>
    </source>
</evidence>
<name>A0A842IS63_9FLAO</name>
<dbReference type="InterPro" id="IPR026444">
    <property type="entry name" value="Secre_tail"/>
</dbReference>
<dbReference type="GO" id="GO:0008237">
    <property type="term" value="F:metallopeptidase activity"/>
    <property type="evidence" value="ECO:0007669"/>
    <property type="project" value="InterPro"/>
</dbReference>
<protein>
    <submittedName>
        <fullName evidence="3">T9SS type A sorting domain-containing protein</fullName>
    </submittedName>
</protein>
<dbReference type="SUPFAM" id="SSF55486">
    <property type="entry name" value="Metalloproteases ('zincins'), catalytic domain"/>
    <property type="match status" value="2"/>
</dbReference>
<evidence type="ECO:0000259" key="2">
    <source>
        <dbReference type="Pfam" id="PF18962"/>
    </source>
</evidence>
<organism evidence="3 4">
    <name type="scientific">Winogradskyella flava</name>
    <dbReference type="NCBI Taxonomy" id="1884876"/>
    <lineage>
        <taxon>Bacteria</taxon>
        <taxon>Pseudomonadati</taxon>
        <taxon>Bacteroidota</taxon>
        <taxon>Flavobacteriia</taxon>
        <taxon>Flavobacteriales</taxon>
        <taxon>Flavobacteriaceae</taxon>
        <taxon>Winogradskyella</taxon>
    </lineage>
</organism>
<keyword evidence="4" id="KW-1185">Reference proteome</keyword>
<dbReference type="RefSeq" id="WP_185787436.1">
    <property type="nucleotide sequence ID" value="NZ_JACLCP010000001.1"/>
</dbReference>
<dbReference type="Pfam" id="PF18962">
    <property type="entry name" value="Por_Secre_tail"/>
    <property type="match status" value="1"/>
</dbReference>
<gene>
    <name evidence="3" type="ORF">H7F21_01340</name>
</gene>
<sequence>MKKDYLLKKISLKPILFNTLLLFFFLGLNGQEMTLGNTVIHTDWDVCTYYPLPDSHRSKVGVPEKIKQRMESGRGGCATFIVGYNGFTPEAQAAFQFAVDIWSNSIESPIPIRVSANFGPLDPGVLGGAGPTSFRTVLFSGFPSNTVFPIALAEKLTGAEIPDPPSSTSIDINATFSSTANFYFGTDGNTPLGQIDFVSVVLHELGHGLGILGFGSVDNENNPTVGILRNSGFVNVWDNFIENGTPAAITSFPDPSAALLSEFTGNNLFSNGPITTAQNGNVKPSTYAPVTFNSGSSYSHWDENTYPAGNPTSLMTPFIAPGEAIHDPGLVTLGFMEDMGWSICGGSLTVDEFNVDSVEVSPNPFTESVNIKLANGINDDYNINLFDINGRVVMSERFSATNGTITISNLDRLEDAFYFIKITNLNNNSSITKKIVKN</sequence>
<dbReference type="Proteomes" id="UP000533900">
    <property type="component" value="Unassembled WGS sequence"/>
</dbReference>
<dbReference type="InterPro" id="IPR024079">
    <property type="entry name" value="MetalloPept_cat_dom_sf"/>
</dbReference>
<comment type="caution">
    <text evidence="3">The sequence shown here is derived from an EMBL/GenBank/DDBJ whole genome shotgun (WGS) entry which is preliminary data.</text>
</comment>
<evidence type="ECO:0000313" key="4">
    <source>
        <dbReference type="Proteomes" id="UP000533900"/>
    </source>
</evidence>
<keyword evidence="1" id="KW-0732">Signal</keyword>
<accession>A0A842IS63</accession>
<dbReference type="EMBL" id="JACLCP010000001">
    <property type="protein sequence ID" value="MBC2843718.1"/>
    <property type="molecule type" value="Genomic_DNA"/>
</dbReference>
<proteinExistence type="predicted"/>
<evidence type="ECO:0000256" key="1">
    <source>
        <dbReference type="ARBA" id="ARBA00022729"/>
    </source>
</evidence>
<dbReference type="NCBIfam" id="TIGR04183">
    <property type="entry name" value="Por_Secre_tail"/>
    <property type="match status" value="1"/>
</dbReference>
<reference evidence="3" key="1">
    <citation type="submission" date="2020-08" db="EMBL/GenBank/DDBJ databases">
        <title>Winogradskyella ouciana sp. nov., isolated from the hadal seawater of the Mariana Trench.</title>
        <authorList>
            <person name="He X."/>
        </authorList>
    </citation>
    <scope>NUCLEOTIDE SEQUENCE [LARGE SCALE GENOMIC DNA]</scope>
    <source>
        <strain evidence="3">KCTC 52348</strain>
    </source>
</reference>
<feature type="domain" description="Secretion system C-terminal sorting" evidence="2">
    <location>
        <begin position="361"/>
        <end position="436"/>
    </location>
</feature>
<dbReference type="AlphaFoldDB" id="A0A842IS63"/>
<dbReference type="Gene3D" id="3.40.390.10">
    <property type="entry name" value="Collagenase (Catalytic Domain)"/>
    <property type="match status" value="1"/>
</dbReference>